<evidence type="ECO:0000313" key="2">
    <source>
        <dbReference type="Proteomes" id="UP000286581"/>
    </source>
</evidence>
<sequence>MTKVMDLFEDRIKKSYFFHKSDLYGEYIAKGYCVFFTPNHNSKGDRAENITVVVADEEV</sequence>
<dbReference type="EMBL" id="QSAE01000003">
    <property type="protein sequence ID" value="RGW41213.1"/>
    <property type="molecule type" value="Genomic_DNA"/>
</dbReference>
<proteinExistence type="predicted"/>
<dbReference type="RefSeq" id="WP_055238191.1">
    <property type="nucleotide sequence ID" value="NZ_CYXM01000008.1"/>
</dbReference>
<dbReference type="OrthoDB" id="7477356at2"/>
<accession>A0A413BKC3</accession>
<gene>
    <name evidence="1" type="ORF">DWV78_01575</name>
</gene>
<evidence type="ECO:0000313" key="1">
    <source>
        <dbReference type="EMBL" id="RGW41213.1"/>
    </source>
</evidence>
<dbReference type="Proteomes" id="UP000286581">
    <property type="component" value="Unassembled WGS sequence"/>
</dbReference>
<name>A0A413BKC3_9FIRM</name>
<dbReference type="InterPro" id="IPR012340">
    <property type="entry name" value="NA-bd_OB-fold"/>
</dbReference>
<dbReference type="AlphaFoldDB" id="A0A413BKC3"/>
<organism evidence="1 2">
    <name type="scientific">Agathobacter rectalis</name>
    <dbReference type="NCBI Taxonomy" id="39491"/>
    <lineage>
        <taxon>Bacteria</taxon>
        <taxon>Bacillati</taxon>
        <taxon>Bacillota</taxon>
        <taxon>Clostridia</taxon>
        <taxon>Lachnospirales</taxon>
        <taxon>Lachnospiraceae</taxon>
        <taxon>Agathobacter</taxon>
    </lineage>
</organism>
<dbReference type="Gene3D" id="2.40.50.140">
    <property type="entry name" value="Nucleic acid-binding proteins"/>
    <property type="match status" value="1"/>
</dbReference>
<comment type="caution">
    <text evidence="1">The sequence shown here is derived from an EMBL/GenBank/DDBJ whole genome shotgun (WGS) entry which is preliminary data.</text>
</comment>
<reference evidence="1 2" key="1">
    <citation type="submission" date="2018-08" db="EMBL/GenBank/DDBJ databases">
        <title>A genome reference for cultivated species of the human gut microbiota.</title>
        <authorList>
            <person name="Zou Y."/>
            <person name="Xue W."/>
            <person name="Luo G."/>
        </authorList>
    </citation>
    <scope>NUCLEOTIDE SEQUENCE [LARGE SCALE GENOMIC DNA]</scope>
    <source>
        <strain evidence="1 2">AF12-8</strain>
    </source>
</reference>
<protein>
    <submittedName>
        <fullName evidence="1">Uncharacterized protein</fullName>
    </submittedName>
</protein>